<dbReference type="OrthoDB" id="3885706at2759"/>
<evidence type="ECO:0000256" key="5">
    <source>
        <dbReference type="ARBA" id="ARBA00023295"/>
    </source>
</evidence>
<feature type="signal peptide" evidence="8">
    <location>
        <begin position="1"/>
        <end position="16"/>
    </location>
</feature>
<comment type="similarity">
    <text evidence="7">Belongs to the glycosyl hydrolase 74 family.</text>
</comment>
<sequence>MLTSAVLLTLAALGSAAPVAQQQCYNWKNVRIGGGGGFIPSVVFNTGKKGLVYARTDIGGAYKLSTDASGEWIPLQDEGVTSANWGDWCVDGLATDGTEVSRVYLLTGCYTNSWDPNNGSVLRSLDYGRTWEKTKLPFKVGGNMPGRGMGERLVVDPNAGRILFLGARGSNGLWKSSDYGASWSKVSSFTNTGSYAPNPDAGADSLDAAVVGISWIEFDPTSSTPGMPTKRIYVGVAEKNGENVFVSEDAGATWKPLAGAPKGMLPHKGRFDKKNKLLYITYTDGAGPYDGAAGYVQRFNQTSKSWKDITPQKDSYGFGGFSIDAQNPNVIMTASLNQWWPDANIHRSLDSGETWSPIWTWGNYPDINERYNYDVSAAPWLYDPDIPEGDSNRKRVGWMIEGLEINPFDSNNFYYGTGATLFGSKDLTNWDKPDGKITLSSLANGIEETAILGLAAPPTGPQLLSAVGDITGFSHDDVTKSPAKTWTLPTWPSSSSIDYAGKNTTTIVRVGTGGDTAQLAVSYNSGETWTVHPGAPTDKTGGKAAISADGSTIIWNNWQGTLVSVNNGPFAAPAQDLGWITTVGSDKVEPKTVYAAGSWSFLASKNGGPFTAATSGPQGTAHTIAASPFTAGTVYVTTDNGLFKSTDFGKTFSQVPGPTKAFGVSIGAKKNGKEGIFVAGWIDGTDAIFRSYDDGATWTNLNGKRGFGAIDTVPLAADLREVGKVYAGTNGRGIFVGGGC</sequence>
<dbReference type="FunFam" id="2.130.10.10:FF:000534">
    <property type="entry name" value="Xyloglucanase Xgh74A"/>
    <property type="match status" value="1"/>
</dbReference>
<proteinExistence type="inferred from homology"/>
<evidence type="ECO:0000256" key="1">
    <source>
        <dbReference type="ARBA" id="ARBA00022729"/>
    </source>
</evidence>
<evidence type="ECO:0000256" key="4">
    <source>
        <dbReference type="ARBA" id="ARBA00023277"/>
    </source>
</evidence>
<dbReference type="Proteomes" id="UP000275078">
    <property type="component" value="Unassembled WGS sequence"/>
</dbReference>
<dbReference type="Gene3D" id="2.130.10.10">
    <property type="entry name" value="YVTN repeat-like/Quinoprotein amine dehydrogenase"/>
    <property type="match status" value="2"/>
</dbReference>
<dbReference type="PANTHER" id="PTHR43739">
    <property type="entry name" value="XYLOGLUCANASE (EUROFUNG)"/>
    <property type="match status" value="1"/>
</dbReference>
<dbReference type="AlphaFoldDB" id="A0A3N4HZV4"/>
<dbReference type="GO" id="GO:0030245">
    <property type="term" value="P:cellulose catabolic process"/>
    <property type="evidence" value="ECO:0007669"/>
    <property type="project" value="UniProtKB-KW"/>
</dbReference>
<dbReference type="SUPFAM" id="SSF110296">
    <property type="entry name" value="Oligoxyloglucan reducing end-specific cellobiohydrolase"/>
    <property type="match status" value="2"/>
</dbReference>
<evidence type="ECO:0000256" key="6">
    <source>
        <dbReference type="ARBA" id="ARBA00023326"/>
    </source>
</evidence>
<dbReference type="Pfam" id="PF15899">
    <property type="entry name" value="BNR_6"/>
    <property type="match status" value="1"/>
</dbReference>
<dbReference type="CDD" id="cd15482">
    <property type="entry name" value="Sialidase_non-viral"/>
    <property type="match status" value="1"/>
</dbReference>
<evidence type="ECO:0000256" key="7">
    <source>
        <dbReference type="ARBA" id="ARBA00037986"/>
    </source>
</evidence>
<evidence type="ECO:0000313" key="9">
    <source>
        <dbReference type="EMBL" id="RPA79219.1"/>
    </source>
</evidence>
<reference evidence="9 10" key="1">
    <citation type="journal article" date="2018" name="Nat. Ecol. Evol.">
        <title>Pezizomycetes genomes reveal the molecular basis of ectomycorrhizal truffle lifestyle.</title>
        <authorList>
            <person name="Murat C."/>
            <person name="Payen T."/>
            <person name="Noel B."/>
            <person name="Kuo A."/>
            <person name="Morin E."/>
            <person name="Chen J."/>
            <person name="Kohler A."/>
            <person name="Krizsan K."/>
            <person name="Balestrini R."/>
            <person name="Da Silva C."/>
            <person name="Montanini B."/>
            <person name="Hainaut M."/>
            <person name="Levati E."/>
            <person name="Barry K.W."/>
            <person name="Belfiori B."/>
            <person name="Cichocki N."/>
            <person name="Clum A."/>
            <person name="Dockter R.B."/>
            <person name="Fauchery L."/>
            <person name="Guy J."/>
            <person name="Iotti M."/>
            <person name="Le Tacon F."/>
            <person name="Lindquist E.A."/>
            <person name="Lipzen A."/>
            <person name="Malagnac F."/>
            <person name="Mello A."/>
            <person name="Molinier V."/>
            <person name="Miyauchi S."/>
            <person name="Poulain J."/>
            <person name="Riccioni C."/>
            <person name="Rubini A."/>
            <person name="Sitrit Y."/>
            <person name="Splivallo R."/>
            <person name="Traeger S."/>
            <person name="Wang M."/>
            <person name="Zifcakova L."/>
            <person name="Wipf D."/>
            <person name="Zambonelli A."/>
            <person name="Paolocci F."/>
            <person name="Nowrousian M."/>
            <person name="Ottonello S."/>
            <person name="Baldrian P."/>
            <person name="Spatafora J.W."/>
            <person name="Henrissat B."/>
            <person name="Nagy L.G."/>
            <person name="Aury J.M."/>
            <person name="Wincker P."/>
            <person name="Grigoriev I.V."/>
            <person name="Bonfante P."/>
            <person name="Martin F.M."/>
        </authorList>
    </citation>
    <scope>NUCLEOTIDE SEQUENCE [LARGE SCALE GENOMIC DNA]</scope>
    <source>
        <strain evidence="9 10">RN42</strain>
    </source>
</reference>
<evidence type="ECO:0000256" key="2">
    <source>
        <dbReference type="ARBA" id="ARBA00022801"/>
    </source>
</evidence>
<name>A0A3N4HZV4_ASCIM</name>
<dbReference type="GO" id="GO:0016798">
    <property type="term" value="F:hydrolase activity, acting on glycosyl bonds"/>
    <property type="evidence" value="ECO:0007669"/>
    <property type="project" value="UniProtKB-KW"/>
</dbReference>
<keyword evidence="1 8" id="KW-0732">Signal</keyword>
<protein>
    <submittedName>
        <fullName evidence="9">Glycoside hydrolase family 74 protein</fullName>
    </submittedName>
</protein>
<keyword evidence="3" id="KW-0136">Cellulose degradation</keyword>
<organism evidence="9 10">
    <name type="scientific">Ascobolus immersus RN42</name>
    <dbReference type="NCBI Taxonomy" id="1160509"/>
    <lineage>
        <taxon>Eukaryota</taxon>
        <taxon>Fungi</taxon>
        <taxon>Dikarya</taxon>
        <taxon>Ascomycota</taxon>
        <taxon>Pezizomycotina</taxon>
        <taxon>Pezizomycetes</taxon>
        <taxon>Pezizales</taxon>
        <taxon>Ascobolaceae</taxon>
        <taxon>Ascobolus</taxon>
    </lineage>
</organism>
<dbReference type="InterPro" id="IPR015943">
    <property type="entry name" value="WD40/YVTN_repeat-like_dom_sf"/>
</dbReference>
<dbReference type="InterPro" id="IPR052025">
    <property type="entry name" value="Xyloglucanase_GH74"/>
</dbReference>
<keyword evidence="2 9" id="KW-0378">Hydrolase</keyword>
<dbReference type="EMBL" id="ML119701">
    <property type="protein sequence ID" value="RPA79219.1"/>
    <property type="molecule type" value="Genomic_DNA"/>
</dbReference>
<keyword evidence="4" id="KW-0119">Carbohydrate metabolism</keyword>
<dbReference type="STRING" id="1160509.A0A3N4HZV4"/>
<dbReference type="GO" id="GO:0010411">
    <property type="term" value="P:xyloglucan metabolic process"/>
    <property type="evidence" value="ECO:0007669"/>
    <property type="project" value="TreeGrafter"/>
</dbReference>
<evidence type="ECO:0000256" key="8">
    <source>
        <dbReference type="SAM" id="SignalP"/>
    </source>
</evidence>
<evidence type="ECO:0000256" key="3">
    <source>
        <dbReference type="ARBA" id="ARBA00023001"/>
    </source>
</evidence>
<accession>A0A3N4HZV4</accession>
<dbReference type="InterPro" id="IPR002860">
    <property type="entry name" value="BNR_rpt"/>
</dbReference>
<dbReference type="PANTHER" id="PTHR43739:SF2">
    <property type="entry name" value="OLIGOXYLOGLUCAN-REDUCING END-SPECIFIC XYLOGLUCANASE-RELATED"/>
    <property type="match status" value="1"/>
</dbReference>
<evidence type="ECO:0000313" key="10">
    <source>
        <dbReference type="Proteomes" id="UP000275078"/>
    </source>
</evidence>
<keyword evidence="6" id="KW-0624">Polysaccharide degradation</keyword>
<gene>
    <name evidence="9" type="ORF">BJ508DRAFT_328465</name>
</gene>
<feature type="chain" id="PRO_5018309085" evidence="8">
    <location>
        <begin position="17"/>
        <end position="740"/>
    </location>
</feature>
<keyword evidence="10" id="KW-1185">Reference proteome</keyword>
<keyword evidence="5" id="KW-0326">Glycosidase</keyword>